<dbReference type="PANTHER" id="PTHR24070">
    <property type="entry name" value="RAS, DI-RAS, AND RHEB FAMILY MEMBERS OF SMALL GTPASE SUPERFAMILY"/>
    <property type="match status" value="1"/>
</dbReference>
<dbReference type="OrthoDB" id="5976022at2759"/>
<dbReference type="NCBIfam" id="TIGR00231">
    <property type="entry name" value="small_GTP"/>
    <property type="match status" value="1"/>
</dbReference>
<dbReference type="Gene3D" id="3.40.50.300">
    <property type="entry name" value="P-loop containing nucleotide triphosphate hydrolases"/>
    <property type="match status" value="1"/>
</dbReference>
<dbReference type="EMBL" id="CAJVPV010001314">
    <property type="protein sequence ID" value="CAG8493398.1"/>
    <property type="molecule type" value="Genomic_DNA"/>
</dbReference>
<evidence type="ECO:0000313" key="4">
    <source>
        <dbReference type="Proteomes" id="UP000789342"/>
    </source>
</evidence>
<dbReference type="SUPFAM" id="SSF52540">
    <property type="entry name" value="P-loop containing nucleoside triphosphate hydrolases"/>
    <property type="match status" value="1"/>
</dbReference>
<accession>A0A9N8WSL3</accession>
<protein>
    <submittedName>
        <fullName evidence="3">10819_t:CDS:1</fullName>
    </submittedName>
</protein>
<keyword evidence="4" id="KW-1185">Reference proteome</keyword>
<dbReference type="PROSITE" id="PS51419">
    <property type="entry name" value="RAB"/>
    <property type="match status" value="1"/>
</dbReference>
<organism evidence="3 4">
    <name type="scientific">Acaulospora morrowiae</name>
    <dbReference type="NCBI Taxonomy" id="94023"/>
    <lineage>
        <taxon>Eukaryota</taxon>
        <taxon>Fungi</taxon>
        <taxon>Fungi incertae sedis</taxon>
        <taxon>Mucoromycota</taxon>
        <taxon>Glomeromycotina</taxon>
        <taxon>Glomeromycetes</taxon>
        <taxon>Diversisporales</taxon>
        <taxon>Acaulosporaceae</taxon>
        <taxon>Acaulospora</taxon>
    </lineage>
</organism>
<proteinExistence type="predicted"/>
<dbReference type="InterPro" id="IPR020849">
    <property type="entry name" value="Small_GTPase_Ras-type"/>
</dbReference>
<gene>
    <name evidence="3" type="ORF">AMORRO_LOCUS2890</name>
</gene>
<dbReference type="Proteomes" id="UP000789342">
    <property type="component" value="Unassembled WGS sequence"/>
</dbReference>
<evidence type="ECO:0000256" key="2">
    <source>
        <dbReference type="ARBA" id="ARBA00023134"/>
    </source>
</evidence>
<dbReference type="PRINTS" id="PR00449">
    <property type="entry name" value="RASTRNSFRMNG"/>
</dbReference>
<dbReference type="InterPro" id="IPR027417">
    <property type="entry name" value="P-loop_NTPase"/>
</dbReference>
<dbReference type="Pfam" id="PF00071">
    <property type="entry name" value="Ras"/>
    <property type="match status" value="1"/>
</dbReference>
<dbReference type="SMART" id="SM00173">
    <property type="entry name" value="RAS"/>
    <property type="match status" value="1"/>
</dbReference>
<dbReference type="InterPro" id="IPR001806">
    <property type="entry name" value="Small_GTPase"/>
</dbReference>
<keyword evidence="2" id="KW-0342">GTP-binding</keyword>
<dbReference type="InterPro" id="IPR005225">
    <property type="entry name" value="Small_GTP-bd"/>
</dbReference>
<dbReference type="FunFam" id="3.40.50.300:FF:001423">
    <property type="entry name" value="Ras family GTPase"/>
    <property type="match status" value="1"/>
</dbReference>
<evidence type="ECO:0000256" key="1">
    <source>
        <dbReference type="ARBA" id="ARBA00022741"/>
    </source>
</evidence>
<comment type="caution">
    <text evidence="3">The sequence shown here is derived from an EMBL/GenBank/DDBJ whole genome shotgun (WGS) entry which is preliminary data.</text>
</comment>
<dbReference type="GO" id="GO:0007165">
    <property type="term" value="P:signal transduction"/>
    <property type="evidence" value="ECO:0007669"/>
    <property type="project" value="InterPro"/>
</dbReference>
<dbReference type="SMART" id="SM00175">
    <property type="entry name" value="RAB"/>
    <property type="match status" value="1"/>
</dbReference>
<reference evidence="3" key="1">
    <citation type="submission" date="2021-06" db="EMBL/GenBank/DDBJ databases">
        <authorList>
            <person name="Kallberg Y."/>
            <person name="Tangrot J."/>
            <person name="Rosling A."/>
        </authorList>
    </citation>
    <scope>NUCLEOTIDE SEQUENCE</scope>
    <source>
        <strain evidence="3">CL551</strain>
    </source>
</reference>
<dbReference type="SMART" id="SM00174">
    <property type="entry name" value="RHO"/>
    <property type="match status" value="1"/>
</dbReference>
<dbReference type="GO" id="GO:0003924">
    <property type="term" value="F:GTPase activity"/>
    <property type="evidence" value="ECO:0007669"/>
    <property type="project" value="InterPro"/>
</dbReference>
<sequence length="383" mass="43876">MSAKINCKIVVVGLGAVGKTALIIQDYNPTIEDVYRGQAVIDNKPCNLEVLDTSGQEEYYRYRDMSISDGDAFIIVYAINCRDSFECVKMFRDQILRVKDSDKVPIILVGNKCDKTAAREVTIEEGMNMGREFDCEYIETSAKQCINVDRSFHTVVRTFREMRNGRKIKTMMSLSKKDGIESFNTSKDPIYLYDYSSFGDLTVIDDGAFGKISRAFSRGHNKLVVLKSVDLKHFTLEQLDNEEELRILLFNIIFGARETIVKGTPIKYAEIYKACWKENPNLRPDITQVMKDLNNVDINDTIEDIDKYYNENGGYNQFDFNLTGHNNNVLKSDDLSCSRDISSLILERINSLERQFGNLGNTESNQDDQNLYHKKSWCKCLIL</sequence>
<dbReference type="AlphaFoldDB" id="A0A9N8WSL3"/>
<dbReference type="Gene3D" id="1.10.510.10">
    <property type="entry name" value="Transferase(Phosphotransferase) domain 1"/>
    <property type="match status" value="1"/>
</dbReference>
<dbReference type="PROSITE" id="PS51420">
    <property type="entry name" value="RHO"/>
    <property type="match status" value="1"/>
</dbReference>
<evidence type="ECO:0000313" key="3">
    <source>
        <dbReference type="EMBL" id="CAG8493398.1"/>
    </source>
</evidence>
<keyword evidence="1" id="KW-0547">Nucleotide-binding</keyword>
<dbReference type="GO" id="GO:0016020">
    <property type="term" value="C:membrane"/>
    <property type="evidence" value="ECO:0007669"/>
    <property type="project" value="InterPro"/>
</dbReference>
<dbReference type="PROSITE" id="PS51421">
    <property type="entry name" value="RAS"/>
    <property type="match status" value="1"/>
</dbReference>
<dbReference type="GO" id="GO:0005525">
    <property type="term" value="F:GTP binding"/>
    <property type="evidence" value="ECO:0007669"/>
    <property type="project" value="UniProtKB-KW"/>
</dbReference>
<name>A0A9N8WSL3_9GLOM</name>